<name>A0A8J4V407_9MYCE</name>
<evidence type="ECO:0000313" key="2">
    <source>
        <dbReference type="Proteomes" id="UP000695562"/>
    </source>
</evidence>
<protein>
    <submittedName>
        <fullName evidence="1">Uncharacterized protein</fullName>
    </submittedName>
</protein>
<gene>
    <name evidence="1" type="ORF">CYY_001560</name>
</gene>
<reference evidence="1" key="1">
    <citation type="submission" date="2020-01" db="EMBL/GenBank/DDBJ databases">
        <title>Development of genomics and gene disruption for Polysphondylium violaceum indicates a role for the polyketide synthase stlB in stalk morphogenesis.</title>
        <authorList>
            <person name="Narita B."/>
            <person name="Kawabe Y."/>
            <person name="Kin K."/>
            <person name="Saito T."/>
            <person name="Gibbs R."/>
            <person name="Kuspa A."/>
            <person name="Muzny D."/>
            <person name="Queller D."/>
            <person name="Richards S."/>
            <person name="Strassman J."/>
            <person name="Sucgang R."/>
            <person name="Worley K."/>
            <person name="Schaap P."/>
        </authorList>
    </citation>
    <scope>NUCLEOTIDE SEQUENCE</scope>
    <source>
        <strain evidence="1">QSvi11</strain>
    </source>
</reference>
<evidence type="ECO:0000313" key="1">
    <source>
        <dbReference type="EMBL" id="KAF2077113.1"/>
    </source>
</evidence>
<dbReference type="SUPFAM" id="SSF54593">
    <property type="entry name" value="Glyoxalase/Bleomycin resistance protein/Dihydroxybiphenyl dioxygenase"/>
    <property type="match status" value="1"/>
</dbReference>
<proteinExistence type="predicted"/>
<comment type="caution">
    <text evidence="1">The sequence shown here is derived from an EMBL/GenBank/DDBJ whole genome shotgun (WGS) entry which is preliminary data.</text>
</comment>
<dbReference type="PANTHER" id="PTHR37519">
    <property type="match status" value="1"/>
</dbReference>
<dbReference type="EMBL" id="AJWJ01000038">
    <property type="protein sequence ID" value="KAF2077113.1"/>
    <property type="molecule type" value="Genomic_DNA"/>
</dbReference>
<keyword evidence="2" id="KW-1185">Reference proteome</keyword>
<accession>A0A8J4V407</accession>
<dbReference type="PANTHER" id="PTHR37519:SF1">
    <property type="entry name" value="DIHYDROXYBIPHENYL DIOXYGENASE DOMAIN-CONTAINING PROTEIN"/>
    <property type="match status" value="1"/>
</dbReference>
<sequence>MQLKDIIGDYDTFLDILFEKILNSDGFSADEIEKYQSDHICYRVSTPELYFEKKKQLLEIGVLLSEAVINGRPIASIKLHQPIVYKGRDVQMIELPMPKPGRPHWDGLEHMEMVIDTDFNEFINKHSKNSWVLGAITKEINPDIELEFTLTEQDKLKINHPSDRLDQHRTISVKFHRQPLDKVIEYELELERKQKENENK</sequence>
<dbReference type="Pfam" id="PF06185">
    <property type="entry name" value="YecM"/>
    <property type="match status" value="1"/>
</dbReference>
<dbReference type="OrthoDB" id="17928at2759"/>
<dbReference type="Gene3D" id="3.10.180.10">
    <property type="entry name" value="2,3-Dihydroxybiphenyl 1,2-Dioxygenase, domain 1"/>
    <property type="match status" value="1"/>
</dbReference>
<dbReference type="Proteomes" id="UP000695562">
    <property type="component" value="Unassembled WGS sequence"/>
</dbReference>
<dbReference type="InterPro" id="IPR010393">
    <property type="entry name" value="DUF991_YecM-like"/>
</dbReference>
<dbReference type="InterPro" id="IPR029068">
    <property type="entry name" value="Glyas_Bleomycin-R_OHBP_Dase"/>
</dbReference>
<organism evidence="1 2">
    <name type="scientific">Polysphondylium violaceum</name>
    <dbReference type="NCBI Taxonomy" id="133409"/>
    <lineage>
        <taxon>Eukaryota</taxon>
        <taxon>Amoebozoa</taxon>
        <taxon>Evosea</taxon>
        <taxon>Eumycetozoa</taxon>
        <taxon>Dictyostelia</taxon>
        <taxon>Dictyosteliales</taxon>
        <taxon>Dictyosteliaceae</taxon>
        <taxon>Polysphondylium</taxon>
    </lineage>
</organism>
<dbReference type="AlphaFoldDB" id="A0A8J4V407"/>